<keyword evidence="9" id="KW-1185">Reference proteome</keyword>
<keyword evidence="6" id="KW-0325">Glycoprotein</keyword>
<keyword evidence="5 7" id="KW-0472">Membrane</keyword>
<accession>A0A369JI17</accession>
<dbReference type="GO" id="GO:0016020">
    <property type="term" value="C:membrane"/>
    <property type="evidence" value="ECO:0007669"/>
    <property type="project" value="UniProtKB-SubCell"/>
</dbReference>
<dbReference type="GO" id="GO:0015020">
    <property type="term" value="F:glucuronosyltransferase activity"/>
    <property type="evidence" value="ECO:0007669"/>
    <property type="project" value="TreeGrafter"/>
</dbReference>
<comment type="caution">
    <text evidence="8">The sequence shown here is derived from an EMBL/GenBank/DDBJ whole genome shotgun (WGS) entry which is preliminary data.</text>
</comment>
<evidence type="ECO:0000256" key="6">
    <source>
        <dbReference type="ARBA" id="ARBA00023180"/>
    </source>
</evidence>
<dbReference type="PANTHER" id="PTHR12270">
    <property type="entry name" value="GLYCOSYLTRANSFERASE-RELATED"/>
    <property type="match status" value="1"/>
</dbReference>
<evidence type="ECO:0008006" key="10">
    <source>
        <dbReference type="Google" id="ProtNLM"/>
    </source>
</evidence>
<feature type="transmembrane region" description="Helical" evidence="7">
    <location>
        <begin position="25"/>
        <end position="46"/>
    </location>
</feature>
<name>A0A369JI17_HYPMA</name>
<evidence type="ECO:0000313" key="8">
    <source>
        <dbReference type="EMBL" id="RDB21518.1"/>
    </source>
</evidence>
<dbReference type="AlphaFoldDB" id="A0A369JI17"/>
<dbReference type="GO" id="GO:0035269">
    <property type="term" value="P:protein O-linked glycosylation via mannose"/>
    <property type="evidence" value="ECO:0007669"/>
    <property type="project" value="TreeGrafter"/>
</dbReference>
<dbReference type="GO" id="GO:0042285">
    <property type="term" value="F:xylosyltransferase activity"/>
    <property type="evidence" value="ECO:0007669"/>
    <property type="project" value="TreeGrafter"/>
</dbReference>
<keyword evidence="4 7" id="KW-1133">Transmembrane helix</keyword>
<evidence type="ECO:0000256" key="2">
    <source>
        <dbReference type="ARBA" id="ARBA00022692"/>
    </source>
</evidence>
<sequence length="466" mass="52173">MSGHTETGIGLDDPPRWWRLRRRRLLPLAFVVVFLSLVLFLAEFAGSTKSVGQLQSAEPPAFKNLEKVPSITTTTVTTTITAPAVTETAIVHQNVTVVPEPVVFTLIMWSESSAAEGALLIKSILLYNTSPSDIHIICDDAAQKLLESRFALVHRPRHNVRIWFHKPSWQSMLDRVEREGSIKTDHSAGLPGLMKLFIHEIIPPDVKKGIYIDTDALFISDPALLWNVFQHLKPTTSIVMASHPDQIAPEWNDASRICSCVMLLDLEKLRASRLMDSTFYRGDTSGKHPAALSPPTFRAKYGLPGGDGHGRYDNVRLGDQGYWWAIVDHRPDIFEPLSYDFEVTSCLLDTYGTGLGDDAVTEAVELSRQVHVKNTPQEGIVILPKLLHFNCLHGTPIYIDWDGWSDPKNPLTVRWGPSVSYHAGFKWIWLNQGVGDSTSKLEMFTVPDIVFADEKFSRDRDRDGPS</sequence>
<dbReference type="OrthoDB" id="411524at2759"/>
<dbReference type="EMBL" id="LUEZ02000055">
    <property type="protein sequence ID" value="RDB21518.1"/>
    <property type="molecule type" value="Genomic_DNA"/>
</dbReference>
<dbReference type="InterPro" id="IPR051292">
    <property type="entry name" value="Xyl/GlcA_transferase"/>
</dbReference>
<proteinExistence type="predicted"/>
<protein>
    <recommendedName>
        <fullName evidence="10">Glycosyltransferase family 8 protein</fullName>
    </recommendedName>
</protein>
<dbReference type="STRING" id="39966.A0A369JI17"/>
<evidence type="ECO:0000256" key="1">
    <source>
        <dbReference type="ARBA" id="ARBA00004606"/>
    </source>
</evidence>
<dbReference type="InParanoid" id="A0A369JI17"/>
<keyword evidence="2 7" id="KW-0812">Transmembrane</keyword>
<keyword evidence="3" id="KW-0735">Signal-anchor</keyword>
<evidence type="ECO:0000256" key="3">
    <source>
        <dbReference type="ARBA" id="ARBA00022968"/>
    </source>
</evidence>
<evidence type="ECO:0000313" key="9">
    <source>
        <dbReference type="Proteomes" id="UP000076154"/>
    </source>
</evidence>
<comment type="subcellular location">
    <subcellularLocation>
        <location evidence="1">Membrane</location>
        <topology evidence="1">Single-pass type II membrane protein</topology>
    </subcellularLocation>
</comment>
<reference evidence="8" key="1">
    <citation type="submission" date="2018-04" db="EMBL/GenBank/DDBJ databases">
        <title>Whole genome sequencing of Hypsizygus marmoreus.</title>
        <authorList>
            <person name="Choi I.-G."/>
            <person name="Min B."/>
            <person name="Kim J.-G."/>
            <person name="Kim S."/>
            <person name="Oh Y.-L."/>
            <person name="Kong W.-S."/>
            <person name="Park H."/>
            <person name="Jeong J."/>
            <person name="Song E.-S."/>
        </authorList>
    </citation>
    <scope>NUCLEOTIDE SEQUENCE [LARGE SCALE GENOMIC DNA]</scope>
    <source>
        <strain evidence="8">51987-8</strain>
    </source>
</reference>
<dbReference type="Gene3D" id="3.90.550.10">
    <property type="entry name" value="Spore Coat Polysaccharide Biosynthesis Protein SpsA, Chain A"/>
    <property type="match status" value="1"/>
</dbReference>
<evidence type="ECO:0000256" key="5">
    <source>
        <dbReference type="ARBA" id="ARBA00023136"/>
    </source>
</evidence>
<organism evidence="8 9">
    <name type="scientific">Hypsizygus marmoreus</name>
    <name type="common">White beech mushroom</name>
    <name type="synonym">Agaricus marmoreus</name>
    <dbReference type="NCBI Taxonomy" id="39966"/>
    <lineage>
        <taxon>Eukaryota</taxon>
        <taxon>Fungi</taxon>
        <taxon>Dikarya</taxon>
        <taxon>Basidiomycota</taxon>
        <taxon>Agaricomycotina</taxon>
        <taxon>Agaricomycetes</taxon>
        <taxon>Agaricomycetidae</taxon>
        <taxon>Agaricales</taxon>
        <taxon>Tricholomatineae</taxon>
        <taxon>Lyophyllaceae</taxon>
        <taxon>Hypsizygus</taxon>
    </lineage>
</organism>
<evidence type="ECO:0000256" key="4">
    <source>
        <dbReference type="ARBA" id="ARBA00022989"/>
    </source>
</evidence>
<dbReference type="PANTHER" id="PTHR12270:SF25">
    <property type="entry name" value="GLYCOSYLTRANSFERASE-LIKE PROTEIN LARGE"/>
    <property type="match status" value="1"/>
</dbReference>
<gene>
    <name evidence="8" type="ORF">Hypma_011350</name>
</gene>
<dbReference type="SUPFAM" id="SSF53448">
    <property type="entry name" value="Nucleotide-diphospho-sugar transferases"/>
    <property type="match status" value="1"/>
</dbReference>
<evidence type="ECO:0000256" key="7">
    <source>
        <dbReference type="SAM" id="Phobius"/>
    </source>
</evidence>
<dbReference type="InterPro" id="IPR029044">
    <property type="entry name" value="Nucleotide-diphossugar_trans"/>
</dbReference>
<dbReference type="Proteomes" id="UP000076154">
    <property type="component" value="Unassembled WGS sequence"/>
</dbReference>